<reference evidence="4" key="1">
    <citation type="journal article" date="2019" name="Int. J. Syst. Evol. Microbiol.">
        <title>The Global Catalogue of Microorganisms (GCM) 10K type strain sequencing project: providing services to taxonomists for standard genome sequencing and annotation.</title>
        <authorList>
            <consortium name="The Broad Institute Genomics Platform"/>
            <consortium name="The Broad Institute Genome Sequencing Center for Infectious Disease"/>
            <person name="Wu L."/>
            <person name="Ma J."/>
        </authorList>
    </citation>
    <scope>NUCLEOTIDE SEQUENCE [LARGE SCALE GENOMIC DNA]</scope>
    <source>
        <strain evidence="4">JCM 31890</strain>
    </source>
</reference>
<protein>
    <submittedName>
        <fullName evidence="3">Ribose-phosphate pyrophosphokinase</fullName>
    </submittedName>
</protein>
<dbReference type="NCBIfam" id="TIGR01251">
    <property type="entry name" value="ribP_PPkin"/>
    <property type="match status" value="1"/>
</dbReference>
<dbReference type="CDD" id="cd06223">
    <property type="entry name" value="PRTases_typeI"/>
    <property type="match status" value="1"/>
</dbReference>
<accession>A0ABP8L2N8</accession>
<dbReference type="Pfam" id="PF13793">
    <property type="entry name" value="Pribosyltran_N"/>
    <property type="match status" value="1"/>
</dbReference>
<organism evidence="3 4">
    <name type="scientific">Acidovorax lacteus</name>
    <dbReference type="NCBI Taxonomy" id="1924988"/>
    <lineage>
        <taxon>Bacteria</taxon>
        <taxon>Pseudomonadati</taxon>
        <taxon>Pseudomonadota</taxon>
        <taxon>Betaproteobacteria</taxon>
        <taxon>Burkholderiales</taxon>
        <taxon>Comamonadaceae</taxon>
        <taxon>Acidovorax</taxon>
    </lineage>
</organism>
<evidence type="ECO:0000259" key="2">
    <source>
        <dbReference type="Pfam" id="PF13793"/>
    </source>
</evidence>
<gene>
    <name evidence="3" type="ORF">GCM10023090_09890</name>
</gene>
<dbReference type="InterPro" id="IPR000836">
    <property type="entry name" value="PRTase_dom"/>
</dbReference>
<evidence type="ECO:0000313" key="3">
    <source>
        <dbReference type="EMBL" id="GAA4421171.1"/>
    </source>
</evidence>
<keyword evidence="4" id="KW-1185">Reference proteome</keyword>
<dbReference type="PANTHER" id="PTHR10210:SF41">
    <property type="entry name" value="RIBOSE-PHOSPHATE PYROPHOSPHOKINASE 1, CHLOROPLASTIC"/>
    <property type="match status" value="1"/>
</dbReference>
<dbReference type="EMBL" id="BAABEX010000007">
    <property type="protein sequence ID" value="GAA4421171.1"/>
    <property type="molecule type" value="Genomic_DNA"/>
</dbReference>
<feature type="domain" description="Ribose-phosphate pyrophosphokinase N-terminal" evidence="2">
    <location>
        <begin position="18"/>
        <end position="120"/>
    </location>
</feature>
<dbReference type="NCBIfam" id="NF005537">
    <property type="entry name" value="PRK07199.1"/>
    <property type="match status" value="1"/>
</dbReference>
<dbReference type="RefSeq" id="WP_345061772.1">
    <property type="nucleotide sequence ID" value="NZ_BAABEX010000007.1"/>
</dbReference>
<dbReference type="InterPro" id="IPR029099">
    <property type="entry name" value="Pribosyltran_N"/>
</dbReference>
<dbReference type="Pfam" id="PF14572">
    <property type="entry name" value="Pribosyl_synth"/>
    <property type="match status" value="1"/>
</dbReference>
<evidence type="ECO:0000313" key="4">
    <source>
        <dbReference type="Proteomes" id="UP001501788"/>
    </source>
</evidence>
<dbReference type="Gene3D" id="3.40.50.2020">
    <property type="match status" value="2"/>
</dbReference>
<evidence type="ECO:0000256" key="1">
    <source>
        <dbReference type="ARBA" id="ARBA00022727"/>
    </source>
</evidence>
<dbReference type="Proteomes" id="UP001501788">
    <property type="component" value="Unassembled WGS sequence"/>
</dbReference>
<dbReference type="InterPro" id="IPR029057">
    <property type="entry name" value="PRTase-like"/>
</dbReference>
<keyword evidence="1" id="KW-0545">Nucleotide biosynthesis</keyword>
<proteinExistence type="predicted"/>
<sequence length="303" mass="31694">MPAAAPWLLYFDDEAAPAQRLADAAGLTARAIERHRFPDGEWRIRLPLDAAGHLPARAVLLRSLHTPNEKLIELLLAARTARSLGVQHLTLVAPYLAYMRQDMAFEPGQAVSQRIVGAWLAELFDAAITVDPHLHRVATLGEALPLAQAVVVSAAPALGRLAAAQRPGCVLVGPDGESAQWVAQAAAAAGLAHAVCTKERLGDREVRIALPPGVAVQGRPVVLLDDMASTGRTLALAARLLRQAGATSVDVAVTHALMGGDAWAQLQQSGIGTLWSTDCVPHGSNAVNMAPDLAAALRSIGAA</sequence>
<name>A0ABP8L2N8_9BURK</name>
<comment type="caution">
    <text evidence="3">The sequence shown here is derived from an EMBL/GenBank/DDBJ whole genome shotgun (WGS) entry which is preliminary data.</text>
</comment>
<dbReference type="SMART" id="SM01400">
    <property type="entry name" value="Pribosyltran_N"/>
    <property type="match status" value="1"/>
</dbReference>
<dbReference type="SUPFAM" id="SSF53271">
    <property type="entry name" value="PRTase-like"/>
    <property type="match status" value="2"/>
</dbReference>
<dbReference type="PANTHER" id="PTHR10210">
    <property type="entry name" value="RIBOSE-PHOSPHATE DIPHOSPHOKINASE FAMILY MEMBER"/>
    <property type="match status" value="1"/>
</dbReference>
<dbReference type="InterPro" id="IPR005946">
    <property type="entry name" value="Rib-P_diPkinase"/>
</dbReference>